<evidence type="ECO:0000313" key="3">
    <source>
        <dbReference type="Proteomes" id="UP000499080"/>
    </source>
</evidence>
<protein>
    <recommendedName>
        <fullName evidence="4">Retrovirus-related Pol polyprotein from transposon TNT 1-94</fullName>
    </recommendedName>
</protein>
<sequence>MDLSGHVKLLAGETDCPIWKRKIRNLLDYHEGTLAVMDGKLVKPEPLLNSANADEIKDNKERSDFYCKPSSYAKSMIASTVTDAVYQKIIYKETAQEAWEALKQQFEVTSKDQLFKICTEVFAFNWSLGDDVSTHTVKLRRLWNELNKGLKDRGEHELSNLILVCKVLNILPSNFETFKSSWMLIAKNEERTFNELTNQLCMFERNFAKSETNDKNAQEALAATNQGKQKHNSKGPFQKQSRKGDTCNYRYKRGHWVKDCWKWISNGRLSRKNQQMYLMETRRLPMCPCCPFVEKSVWLKRIRGLSGLIMEQLVTSQTVRSTLLTSRVSIVLVASRLLGKKTWLQWKRQYLC</sequence>
<name>A0A4Y2I6G7_ARAVE</name>
<accession>A0A4Y2I6G7</accession>
<evidence type="ECO:0008006" key="4">
    <source>
        <dbReference type="Google" id="ProtNLM"/>
    </source>
</evidence>
<gene>
    <name evidence="2" type="ORF">AVEN_198775_1</name>
</gene>
<keyword evidence="3" id="KW-1185">Reference proteome</keyword>
<dbReference type="AlphaFoldDB" id="A0A4Y2I6G7"/>
<evidence type="ECO:0000256" key="1">
    <source>
        <dbReference type="SAM" id="MobiDB-lite"/>
    </source>
</evidence>
<reference evidence="2 3" key="1">
    <citation type="journal article" date="2019" name="Sci. Rep.">
        <title>Orb-weaving spider Araneus ventricosus genome elucidates the spidroin gene catalogue.</title>
        <authorList>
            <person name="Kono N."/>
            <person name="Nakamura H."/>
            <person name="Ohtoshi R."/>
            <person name="Moran D.A.P."/>
            <person name="Shinohara A."/>
            <person name="Yoshida Y."/>
            <person name="Fujiwara M."/>
            <person name="Mori M."/>
            <person name="Tomita M."/>
            <person name="Arakawa K."/>
        </authorList>
    </citation>
    <scope>NUCLEOTIDE SEQUENCE [LARGE SCALE GENOMIC DNA]</scope>
</reference>
<comment type="caution">
    <text evidence="2">The sequence shown here is derived from an EMBL/GenBank/DDBJ whole genome shotgun (WGS) entry which is preliminary data.</text>
</comment>
<dbReference type="Pfam" id="PF14223">
    <property type="entry name" value="Retrotran_gag_2"/>
    <property type="match status" value="1"/>
</dbReference>
<organism evidence="2 3">
    <name type="scientific">Araneus ventricosus</name>
    <name type="common">Orbweaver spider</name>
    <name type="synonym">Epeira ventricosa</name>
    <dbReference type="NCBI Taxonomy" id="182803"/>
    <lineage>
        <taxon>Eukaryota</taxon>
        <taxon>Metazoa</taxon>
        <taxon>Ecdysozoa</taxon>
        <taxon>Arthropoda</taxon>
        <taxon>Chelicerata</taxon>
        <taxon>Arachnida</taxon>
        <taxon>Araneae</taxon>
        <taxon>Araneomorphae</taxon>
        <taxon>Entelegynae</taxon>
        <taxon>Araneoidea</taxon>
        <taxon>Araneidae</taxon>
        <taxon>Araneus</taxon>
    </lineage>
</organism>
<dbReference type="Proteomes" id="UP000499080">
    <property type="component" value="Unassembled WGS sequence"/>
</dbReference>
<dbReference type="EMBL" id="BGPR01002419">
    <property type="protein sequence ID" value="GBM73100.1"/>
    <property type="molecule type" value="Genomic_DNA"/>
</dbReference>
<dbReference type="OrthoDB" id="430476at2759"/>
<feature type="region of interest" description="Disordered" evidence="1">
    <location>
        <begin position="224"/>
        <end position="244"/>
    </location>
</feature>
<evidence type="ECO:0000313" key="2">
    <source>
        <dbReference type="EMBL" id="GBM73100.1"/>
    </source>
</evidence>
<proteinExistence type="predicted"/>